<evidence type="ECO:0000256" key="10">
    <source>
        <dbReference type="SAM" id="MobiDB-lite"/>
    </source>
</evidence>
<dbReference type="EMBL" id="CVQH01022439">
    <property type="protein sequence ID" value="CRK33105.1"/>
    <property type="molecule type" value="Genomic_DNA"/>
</dbReference>
<dbReference type="InterPro" id="IPR013783">
    <property type="entry name" value="Ig-like_fold"/>
</dbReference>
<dbReference type="GO" id="GO:0004252">
    <property type="term" value="F:serine-type endopeptidase activity"/>
    <property type="evidence" value="ECO:0007669"/>
    <property type="project" value="UniProtKB-UniRule"/>
</dbReference>
<evidence type="ECO:0000259" key="12">
    <source>
        <dbReference type="Pfam" id="PF02225"/>
    </source>
</evidence>
<evidence type="ECO:0000313" key="14">
    <source>
        <dbReference type="EMBL" id="CRK19940.1"/>
    </source>
</evidence>
<dbReference type="Proteomes" id="UP000045706">
    <property type="component" value="Unassembled WGS sequence"/>
</dbReference>
<accession>A0A0G4MGD9</accession>
<dbReference type="PROSITE" id="PS00138">
    <property type="entry name" value="SUBTILASE_SER"/>
    <property type="match status" value="1"/>
</dbReference>
<evidence type="ECO:0000313" key="15">
    <source>
        <dbReference type="EMBL" id="CRK33105.1"/>
    </source>
</evidence>
<evidence type="ECO:0000256" key="2">
    <source>
        <dbReference type="ARBA" id="ARBA00022512"/>
    </source>
</evidence>
<evidence type="ECO:0008006" key="18">
    <source>
        <dbReference type="Google" id="ProtNLM"/>
    </source>
</evidence>
<keyword evidence="4" id="KW-0732">Signal</keyword>
<keyword evidence="5 8" id="KW-0378">Hydrolase</keyword>
<dbReference type="PRINTS" id="PR00723">
    <property type="entry name" value="SUBTILISIN"/>
</dbReference>
<feature type="active site" description="Charge relay system" evidence="7 8">
    <location>
        <position position="178"/>
    </location>
</feature>
<dbReference type="InterPro" id="IPR034187">
    <property type="entry name" value="Peptidases_S8_5"/>
</dbReference>
<organism evidence="15 16">
    <name type="scientific">Verticillium longisporum</name>
    <name type="common">Verticillium dahliae var. longisporum</name>
    <dbReference type="NCBI Taxonomy" id="100787"/>
    <lineage>
        <taxon>Eukaryota</taxon>
        <taxon>Fungi</taxon>
        <taxon>Dikarya</taxon>
        <taxon>Ascomycota</taxon>
        <taxon>Pezizomycotina</taxon>
        <taxon>Sordariomycetes</taxon>
        <taxon>Hypocreomycetidae</taxon>
        <taxon>Glomerellales</taxon>
        <taxon>Plectosphaerellaceae</taxon>
        <taxon>Verticillium</taxon>
    </lineage>
</organism>
<evidence type="ECO:0000313" key="17">
    <source>
        <dbReference type="Proteomes" id="UP000045706"/>
    </source>
</evidence>
<keyword evidence="2" id="KW-0134">Cell wall</keyword>
<dbReference type="Pfam" id="PF06280">
    <property type="entry name" value="fn3_5"/>
    <property type="match status" value="1"/>
</dbReference>
<dbReference type="InterPro" id="IPR023827">
    <property type="entry name" value="Peptidase_S8_Asp-AS"/>
</dbReference>
<dbReference type="Gene3D" id="2.60.40.10">
    <property type="entry name" value="Immunoglobulins"/>
    <property type="match status" value="1"/>
</dbReference>
<dbReference type="SUPFAM" id="SSF52743">
    <property type="entry name" value="Subtilisin-like"/>
    <property type="match status" value="1"/>
</dbReference>
<dbReference type="PROSITE" id="PS51892">
    <property type="entry name" value="SUBTILASE"/>
    <property type="match status" value="1"/>
</dbReference>
<evidence type="ECO:0000256" key="1">
    <source>
        <dbReference type="ARBA" id="ARBA00011073"/>
    </source>
</evidence>
<dbReference type="EMBL" id="CVQI01010524">
    <property type="protein sequence ID" value="CRK19940.1"/>
    <property type="molecule type" value="Genomic_DNA"/>
</dbReference>
<evidence type="ECO:0000256" key="4">
    <source>
        <dbReference type="ARBA" id="ARBA00022729"/>
    </source>
</evidence>
<dbReference type="PROSITE" id="PS00137">
    <property type="entry name" value="SUBTILASE_HIS"/>
    <property type="match status" value="1"/>
</dbReference>
<dbReference type="InterPro" id="IPR023828">
    <property type="entry name" value="Peptidase_S8_Ser-AS"/>
</dbReference>
<evidence type="ECO:0000259" key="13">
    <source>
        <dbReference type="Pfam" id="PF06280"/>
    </source>
</evidence>
<proteinExistence type="inferred from homology"/>
<feature type="domain" description="Peptidase S8/S53" evidence="11">
    <location>
        <begin position="169"/>
        <end position="566"/>
    </location>
</feature>
<dbReference type="CDD" id="cd02124">
    <property type="entry name" value="PA_PoS1_like"/>
    <property type="match status" value="1"/>
</dbReference>
<dbReference type="GO" id="GO:0016020">
    <property type="term" value="C:membrane"/>
    <property type="evidence" value="ECO:0007669"/>
    <property type="project" value="InterPro"/>
</dbReference>
<dbReference type="PANTHER" id="PTHR43806">
    <property type="entry name" value="PEPTIDASE S8"/>
    <property type="match status" value="1"/>
</dbReference>
<comment type="similarity">
    <text evidence="1 8 9">Belongs to the peptidase S8 family.</text>
</comment>
<dbReference type="InterPro" id="IPR050131">
    <property type="entry name" value="Peptidase_S8_subtilisin-like"/>
</dbReference>
<feature type="domain" description="C5a peptidase/Subtilisin-like protease SBT2-like Fn3-like" evidence="13">
    <location>
        <begin position="633"/>
        <end position="753"/>
    </location>
</feature>
<keyword evidence="6 8" id="KW-0720">Serine protease</keyword>
<keyword evidence="3 8" id="KW-0645">Protease</keyword>
<dbReference type="PANTHER" id="PTHR43806:SF66">
    <property type="entry name" value="SERIN ENDOPEPTIDASE"/>
    <property type="match status" value="1"/>
</dbReference>
<reference evidence="16 17" key="1">
    <citation type="submission" date="2015-05" db="EMBL/GenBank/DDBJ databases">
        <authorList>
            <person name="Fogelqvist Johan"/>
        </authorList>
    </citation>
    <scope>NUCLEOTIDE SEQUENCE [LARGE SCALE GENOMIC DNA]</scope>
    <source>
        <strain evidence="15">VL1</strain>
        <strain evidence="14">VL2</strain>
    </source>
</reference>
<dbReference type="InterPro" id="IPR000209">
    <property type="entry name" value="Peptidase_S8/S53_dom"/>
</dbReference>
<feature type="active site" description="Charge relay system" evidence="7 8">
    <location>
        <position position="547"/>
    </location>
</feature>
<evidence type="ECO:0000256" key="5">
    <source>
        <dbReference type="ARBA" id="ARBA00022801"/>
    </source>
</evidence>
<evidence type="ECO:0000259" key="11">
    <source>
        <dbReference type="Pfam" id="PF00082"/>
    </source>
</evidence>
<keyword evidence="16" id="KW-1185">Reference proteome</keyword>
<gene>
    <name evidence="15" type="ORF">BN1708_016216</name>
    <name evidence="14" type="ORF">BN1723_017818</name>
</gene>
<protein>
    <recommendedName>
        <fullName evidence="18">Peptidase S8/S53 domain-containing protein</fullName>
    </recommendedName>
</protein>
<evidence type="ECO:0000313" key="16">
    <source>
        <dbReference type="Proteomes" id="UP000044602"/>
    </source>
</evidence>
<dbReference type="InterPro" id="IPR003137">
    <property type="entry name" value="PA_domain"/>
</dbReference>
<dbReference type="InterPro" id="IPR022398">
    <property type="entry name" value="Peptidase_S8_His-AS"/>
</dbReference>
<evidence type="ECO:0000256" key="9">
    <source>
        <dbReference type="RuleBase" id="RU003355"/>
    </source>
</evidence>
<dbReference type="Gene3D" id="3.40.50.200">
    <property type="entry name" value="Peptidase S8/S53 domain"/>
    <property type="match status" value="1"/>
</dbReference>
<evidence type="ECO:0000256" key="3">
    <source>
        <dbReference type="ARBA" id="ARBA00022670"/>
    </source>
</evidence>
<dbReference type="AlphaFoldDB" id="A0A0G4MGD9"/>
<feature type="non-terminal residue" evidence="15">
    <location>
        <position position="1"/>
    </location>
</feature>
<feature type="region of interest" description="Disordered" evidence="10">
    <location>
        <begin position="34"/>
        <end position="62"/>
    </location>
</feature>
<dbReference type="Gene3D" id="3.50.30.30">
    <property type="match status" value="1"/>
</dbReference>
<evidence type="ECO:0000256" key="7">
    <source>
        <dbReference type="PIRSR" id="PIRSR615500-1"/>
    </source>
</evidence>
<dbReference type="Proteomes" id="UP000044602">
    <property type="component" value="Unassembled WGS sequence"/>
</dbReference>
<evidence type="ECO:0000256" key="8">
    <source>
        <dbReference type="PROSITE-ProRule" id="PRU01240"/>
    </source>
</evidence>
<evidence type="ECO:0000256" key="6">
    <source>
        <dbReference type="ARBA" id="ARBA00022825"/>
    </source>
</evidence>
<keyword evidence="2" id="KW-0964">Secreted</keyword>
<dbReference type="InterPro" id="IPR010435">
    <property type="entry name" value="C5a/SBT2-like_Fn3"/>
</dbReference>
<dbReference type="Pfam" id="PF00082">
    <property type="entry name" value="Peptidase_S8"/>
    <property type="match status" value="1"/>
</dbReference>
<dbReference type="CDD" id="cd07489">
    <property type="entry name" value="Peptidases_S8_5"/>
    <property type="match status" value="1"/>
</dbReference>
<sequence>ASCSSPKQQNIKEAKMRFSRAILGLWAIAVAAQTEGSPPSHPRRYRRDDVPEPQPQQSGDGLVGNGHYIVEFDAKTDVSAAVDALGKEGGIDVVKVFDNGLFRGCTIKAPKSTVDSIQDKAVVAKAWQSRRLTFGEPLVQRMGGEPQLSNYSIHHMTGVDKLHKANVKGKGAIVGVIDTGINYRHKALGGGIGKGFKVVGGHDFVGQTAWPKPGEVKIPDEDPDDLDGHGTHVAGIIAGQSEFFTGVAPEASLYAYKVLTPGESTDDETLIESMLRAYDDGVDIITMSIGGMNGWADNPWALVASRIVEQGVLVIIAAGNNGGSGAFAADSGSAGVNVVSVASIEPDVIPLLNFKSTLTLPGRASEDRWIPYRSFIDWYTAKVKGWPVWPVSLDALDDEACAPLPADTPDLSEVVVLVRRGTCNLADKQAYLKEHNATHIIVYNNESPLVKPRVPEPNPNMAMIPAEDGKAVIDVLKAGGNVTFDFDVRPDLHTTSITNPNRPRLASTLTSIGPANDLSLKSDISAPGSDILSTYLGDGYAIFGGTSTAAPYITGVAALYVGQFGGRANHDKSWAKRLAMRIISSGEPIAWDDPYSTGAVFDALAPVAQVGTGLVNASKVLGQDTSLSFTRFALNDTRHFSRYQKVDITNTGTRPITYTFSQQDYGGLAAVHTAPPARIAYTSELLANPLKLSPRISFPGAGFTVNPGQTRTAQFNFSPLAEGAAAAPEALPVYSGRIVIKGSNGDELCVPYLGLAADLKRDVGVMFERTAGVPLIVSGAANVSIETKANFTFSQDAARPDFPRLSMRSLFGTRELRWDIFEASWRERQWAYPPRQGQAGFVGSVAAWSFIGGDLMFTPDSDAAWEIFRFPLINVPRTMSNILPSEFSWFGELGNGTQIAPGRYRMRVASLRPFGNRAAADNWDVFETPEIEVLPLRK</sequence>
<dbReference type="PROSITE" id="PS00136">
    <property type="entry name" value="SUBTILASE_ASP"/>
    <property type="match status" value="1"/>
</dbReference>
<dbReference type="GO" id="GO:0006508">
    <property type="term" value="P:proteolysis"/>
    <property type="evidence" value="ECO:0007669"/>
    <property type="project" value="UniProtKB-KW"/>
</dbReference>
<feature type="domain" description="PA" evidence="12">
    <location>
        <begin position="397"/>
        <end position="465"/>
    </location>
</feature>
<dbReference type="InterPro" id="IPR036852">
    <property type="entry name" value="Peptidase_S8/S53_dom_sf"/>
</dbReference>
<dbReference type="STRING" id="100787.A0A0G4MGD9"/>
<feature type="active site" description="Charge relay system" evidence="7 8">
    <location>
        <position position="229"/>
    </location>
</feature>
<dbReference type="Pfam" id="PF02225">
    <property type="entry name" value="PA"/>
    <property type="match status" value="1"/>
</dbReference>
<dbReference type="InterPro" id="IPR015500">
    <property type="entry name" value="Peptidase_S8_subtilisin-rel"/>
</dbReference>
<name>A0A0G4MGD9_VERLO</name>